<dbReference type="GO" id="GO:0005737">
    <property type="term" value="C:cytoplasm"/>
    <property type="evidence" value="ECO:0007669"/>
    <property type="project" value="TreeGrafter"/>
</dbReference>
<organism evidence="1 2">
    <name type="scientific">Armillaria ostoyae</name>
    <name type="common">Armillaria root rot fungus</name>
    <dbReference type="NCBI Taxonomy" id="47428"/>
    <lineage>
        <taxon>Eukaryota</taxon>
        <taxon>Fungi</taxon>
        <taxon>Dikarya</taxon>
        <taxon>Basidiomycota</taxon>
        <taxon>Agaricomycotina</taxon>
        <taxon>Agaricomycetes</taxon>
        <taxon>Agaricomycetidae</taxon>
        <taxon>Agaricales</taxon>
        <taxon>Marasmiineae</taxon>
        <taxon>Physalacriaceae</taxon>
        <taxon>Armillaria</taxon>
    </lineage>
</organism>
<dbReference type="PANTHER" id="PTHR13847:SF260">
    <property type="entry name" value="FAD DEPENDENT OXIDOREDUCTASE DOMAIN-CONTAINING PROTEIN"/>
    <property type="match status" value="1"/>
</dbReference>
<dbReference type="PANTHER" id="PTHR13847">
    <property type="entry name" value="SARCOSINE DEHYDROGENASE-RELATED"/>
    <property type="match status" value="1"/>
</dbReference>
<evidence type="ECO:0008006" key="3">
    <source>
        <dbReference type="Google" id="ProtNLM"/>
    </source>
</evidence>
<dbReference type="AlphaFoldDB" id="A0A284R2Z8"/>
<dbReference type="Gene3D" id="3.30.9.10">
    <property type="entry name" value="D-Amino Acid Oxidase, subunit A, domain 2"/>
    <property type="match status" value="1"/>
</dbReference>
<keyword evidence="2" id="KW-1185">Reference proteome</keyword>
<dbReference type="SUPFAM" id="SSF51905">
    <property type="entry name" value="FAD/NAD(P)-binding domain"/>
    <property type="match status" value="1"/>
</dbReference>
<dbReference type="Gene3D" id="3.50.50.60">
    <property type="entry name" value="FAD/NAD(P)-binding domain"/>
    <property type="match status" value="1"/>
</dbReference>
<dbReference type="STRING" id="47428.A0A284R2Z8"/>
<dbReference type="InterPro" id="IPR036188">
    <property type="entry name" value="FAD/NAD-bd_sf"/>
</dbReference>
<accession>A0A284R2Z8</accession>
<dbReference type="OrthoDB" id="5418601at2759"/>
<gene>
    <name evidence="1" type="ORF">ARMOST_06421</name>
</gene>
<dbReference type="Proteomes" id="UP000219338">
    <property type="component" value="Unassembled WGS sequence"/>
</dbReference>
<protein>
    <recommendedName>
        <fullName evidence="3">Heterokaryon incompatibility domain-containing protein</fullName>
    </recommendedName>
</protein>
<sequence>MFLILTMIIGEPLQCPDIVIKQSPRLPEANPTAPFWSIPASPTQKEGSSVVLPACADIVIIGSGIRGTAFARTLLGVDGSLDVVMLDARDAVHSAEQKIYQWLGYDGGTGGDAACGRDVRGHLDDGRDGASISARYGNPIAATRAQDVLFVPAVHVHTPRGDIRAKHVVHATNGWTSHLLAPMRERIVPVRGHMTVQRAGTVLDVELAWKMDVSSLPDPATLGESPQAVFMFAVGIETNTLSFFDAVGCADNSQVEIRFSAHTLVGCFAREYITNSITPDVNGAFVIQGSDNILGRTYTSLRFSLYTSNRNRMGSLHWRHWLIREHGYTNPSRRDNKIYYLNLSNVAVIAPIEDGLLIQDIKVQNQRAYTGSKPVISSSLADTPCASLGIDGLMKTLNSTLGTKYDLTPSLSSLLEAYISDEYDFGTVYGYLRPIWFDCDLNVIQDSLRTSEVKDQKIRREAVVDGQITEEGLRMAPRRIWDLFSNRVVPWWIALHTPWGISHAWVDKSHRTNVDTPINGHEWPVPIPEDANLDLIRIEMLNLGAEYAWLDVLCLRQEGGRNEDLRAGEWMLDVPNIGNAYVLENVVCYFNGLGRPLERGFDFDSDRSWFKRTWTLQETSENWTIGGDTGDEMLNEEVRASFESQLVSVKGATSTDSVVDWLLVLRDRTSEKDVDKVAALSYFSADDSTPAHNETRPTTSTTHVVTGDPISTLAPAYSELESAEDAWTALVKVMLRYHRSQMLFLYHEPGPDKNAWRPSWQQAMNWDMRSFSVDSMLVSSATVLYYMETGTYSYSGWRIESVQVQGLATPVAAPRKGHLIVQTPNGEQHRYEISARHQYPVPDGVYSLLCTRLFRSNETLCVAGKMLPDQTFIKTSVFEIIGWPRNKEEWESMALSMGAKRLHTILG</sequence>
<reference evidence="2" key="1">
    <citation type="journal article" date="2017" name="Nat. Ecol. Evol.">
        <title>Genome expansion and lineage-specific genetic innovations in the forest pathogenic fungi Armillaria.</title>
        <authorList>
            <person name="Sipos G."/>
            <person name="Prasanna A.N."/>
            <person name="Walter M.C."/>
            <person name="O'Connor E."/>
            <person name="Balint B."/>
            <person name="Krizsan K."/>
            <person name="Kiss B."/>
            <person name="Hess J."/>
            <person name="Varga T."/>
            <person name="Slot J."/>
            <person name="Riley R."/>
            <person name="Boka B."/>
            <person name="Rigling D."/>
            <person name="Barry K."/>
            <person name="Lee J."/>
            <person name="Mihaltcheva S."/>
            <person name="LaButti K."/>
            <person name="Lipzen A."/>
            <person name="Waldron R."/>
            <person name="Moloney N.M."/>
            <person name="Sperisen C."/>
            <person name="Kredics L."/>
            <person name="Vagvoelgyi C."/>
            <person name="Patrignani A."/>
            <person name="Fitzpatrick D."/>
            <person name="Nagy I."/>
            <person name="Doyle S."/>
            <person name="Anderson J.B."/>
            <person name="Grigoriev I.V."/>
            <person name="Gueldener U."/>
            <person name="Muensterkoetter M."/>
            <person name="Nagy L.G."/>
        </authorList>
    </citation>
    <scope>NUCLEOTIDE SEQUENCE [LARGE SCALE GENOMIC DNA]</scope>
    <source>
        <strain evidence="2">C18/9</strain>
    </source>
</reference>
<dbReference type="EMBL" id="FUEG01000004">
    <property type="protein sequence ID" value="SJL03076.1"/>
    <property type="molecule type" value="Genomic_DNA"/>
</dbReference>
<evidence type="ECO:0000313" key="1">
    <source>
        <dbReference type="EMBL" id="SJL03076.1"/>
    </source>
</evidence>
<proteinExistence type="predicted"/>
<evidence type="ECO:0000313" key="2">
    <source>
        <dbReference type="Proteomes" id="UP000219338"/>
    </source>
</evidence>
<name>A0A284R2Z8_ARMOS</name>